<dbReference type="PRINTS" id="PR01437">
    <property type="entry name" value="NUOXDRDTASE4"/>
</dbReference>
<keyword evidence="11" id="KW-1185">Reference proteome</keyword>
<organism evidence="10 11">
    <name type="scientific">Methylobrevis pamukkalensis</name>
    <dbReference type="NCBI Taxonomy" id="1439726"/>
    <lineage>
        <taxon>Bacteria</taxon>
        <taxon>Pseudomonadati</taxon>
        <taxon>Pseudomonadota</taxon>
        <taxon>Alphaproteobacteria</taxon>
        <taxon>Hyphomicrobiales</taxon>
        <taxon>Pleomorphomonadaceae</taxon>
        <taxon>Methylobrevis</taxon>
    </lineage>
</organism>
<dbReference type="PANTHER" id="PTHR42703:SF1">
    <property type="entry name" value="NA(+)_H(+) ANTIPORTER SUBUNIT D1"/>
    <property type="match status" value="1"/>
</dbReference>
<feature type="transmembrane region" description="Helical" evidence="8">
    <location>
        <begin position="321"/>
        <end position="339"/>
    </location>
</feature>
<feature type="transmembrane region" description="Helical" evidence="8">
    <location>
        <begin position="382"/>
        <end position="406"/>
    </location>
</feature>
<dbReference type="EMBL" id="MCRJ01000126">
    <property type="protein sequence ID" value="ODN68869.1"/>
    <property type="molecule type" value="Genomic_DNA"/>
</dbReference>
<accession>A0A1E3GXR4</accession>
<feature type="transmembrane region" description="Helical" evidence="8">
    <location>
        <begin position="56"/>
        <end position="75"/>
    </location>
</feature>
<feature type="transmembrane region" description="Helical" evidence="8">
    <location>
        <begin position="291"/>
        <end position="314"/>
    </location>
</feature>
<evidence type="ECO:0000256" key="4">
    <source>
        <dbReference type="ARBA" id="ARBA00022692"/>
    </source>
</evidence>
<reference evidence="10 11" key="1">
    <citation type="submission" date="2016-07" db="EMBL/GenBank/DDBJ databases">
        <title>Draft Genome Sequence of Methylobrevis pamukkalensis PK2.</title>
        <authorList>
            <person name="Vasilenko O.V."/>
            <person name="Doronina N.V."/>
            <person name="Shmareva M.N."/>
            <person name="Tarlachkov S.V."/>
            <person name="Mustakhimov I."/>
            <person name="Trotsenko Y.A."/>
        </authorList>
    </citation>
    <scope>NUCLEOTIDE SEQUENCE [LARGE SCALE GENOMIC DNA]</scope>
    <source>
        <strain evidence="10 11">PK2</strain>
    </source>
</reference>
<dbReference type="RefSeq" id="WP_069308068.1">
    <property type="nucleotide sequence ID" value="NZ_MCRJ01000126.1"/>
</dbReference>
<feature type="transmembrane region" description="Helical" evidence="8">
    <location>
        <begin position="426"/>
        <end position="450"/>
    </location>
</feature>
<protein>
    <submittedName>
        <fullName evidence="10">Na(+)/H(+) antiporter subunit D</fullName>
    </submittedName>
</protein>
<dbReference type="GO" id="GO:0042773">
    <property type="term" value="P:ATP synthesis coupled electron transport"/>
    <property type="evidence" value="ECO:0007669"/>
    <property type="project" value="InterPro"/>
</dbReference>
<evidence type="ECO:0000256" key="8">
    <source>
        <dbReference type="SAM" id="Phobius"/>
    </source>
</evidence>
<dbReference type="PANTHER" id="PTHR42703">
    <property type="entry name" value="NADH DEHYDROGENASE"/>
    <property type="match status" value="1"/>
</dbReference>
<dbReference type="InterPro" id="IPR050586">
    <property type="entry name" value="CPA3_Na-H_Antiporter_D"/>
</dbReference>
<keyword evidence="3" id="KW-1003">Cell membrane</keyword>
<evidence type="ECO:0000256" key="3">
    <source>
        <dbReference type="ARBA" id="ARBA00022475"/>
    </source>
</evidence>
<feature type="transmembrane region" description="Helical" evidence="8">
    <location>
        <begin position="260"/>
        <end position="279"/>
    </location>
</feature>
<evidence type="ECO:0000256" key="1">
    <source>
        <dbReference type="ARBA" id="ARBA00004651"/>
    </source>
</evidence>
<feature type="transmembrane region" description="Helical" evidence="8">
    <location>
        <begin position="184"/>
        <end position="206"/>
    </location>
</feature>
<gene>
    <name evidence="10" type="primary">mrpD</name>
    <name evidence="10" type="ORF">A6302_03823</name>
</gene>
<feature type="transmembrane region" description="Helical" evidence="8">
    <location>
        <begin position="129"/>
        <end position="148"/>
    </location>
</feature>
<dbReference type="Pfam" id="PF00361">
    <property type="entry name" value="Proton_antipo_M"/>
    <property type="match status" value="1"/>
</dbReference>
<comment type="caution">
    <text evidence="10">The sequence shown here is derived from an EMBL/GenBank/DDBJ whole genome shotgun (WGS) entry which is preliminary data.</text>
</comment>
<proteinExistence type="inferred from homology"/>
<dbReference type="GO" id="GO:0008137">
    <property type="term" value="F:NADH dehydrogenase (ubiquinone) activity"/>
    <property type="evidence" value="ECO:0007669"/>
    <property type="project" value="InterPro"/>
</dbReference>
<feature type="transmembrane region" description="Helical" evidence="8">
    <location>
        <begin position="154"/>
        <end position="172"/>
    </location>
</feature>
<feature type="transmembrane region" description="Helical" evidence="8">
    <location>
        <begin position="226"/>
        <end position="248"/>
    </location>
</feature>
<evidence type="ECO:0000256" key="2">
    <source>
        <dbReference type="ARBA" id="ARBA00005346"/>
    </source>
</evidence>
<evidence type="ECO:0000313" key="11">
    <source>
        <dbReference type="Proteomes" id="UP000094622"/>
    </source>
</evidence>
<comment type="subcellular location">
    <subcellularLocation>
        <location evidence="1">Cell membrane</location>
        <topology evidence="1">Multi-pass membrane protein</topology>
    </subcellularLocation>
    <subcellularLocation>
        <location evidence="7">Membrane</location>
        <topology evidence="7">Multi-pass membrane protein</topology>
    </subcellularLocation>
</comment>
<dbReference type="PATRIC" id="fig|1439726.3.peg.4031"/>
<evidence type="ECO:0000313" key="10">
    <source>
        <dbReference type="EMBL" id="ODN68869.1"/>
    </source>
</evidence>
<feature type="transmembrane region" description="Helical" evidence="8">
    <location>
        <begin position="351"/>
        <end position="370"/>
    </location>
</feature>
<dbReference type="NCBIfam" id="NF009306">
    <property type="entry name" value="PRK12663.1"/>
    <property type="match status" value="1"/>
</dbReference>
<feature type="transmembrane region" description="Helical" evidence="8">
    <location>
        <begin position="25"/>
        <end position="44"/>
    </location>
</feature>
<name>A0A1E3GXR4_9HYPH</name>
<dbReference type="Proteomes" id="UP000094622">
    <property type="component" value="Unassembled WGS sequence"/>
</dbReference>
<dbReference type="InterPro" id="IPR003918">
    <property type="entry name" value="NADH_UbQ_OxRdtase"/>
</dbReference>
<keyword evidence="5 8" id="KW-1133">Transmembrane helix</keyword>
<comment type="similarity">
    <text evidence="2">Belongs to the CPA3 antiporters (TC 2.A.63) subunit D family.</text>
</comment>
<dbReference type="InterPro" id="IPR001750">
    <property type="entry name" value="ND/Mrp_TM"/>
</dbReference>
<evidence type="ECO:0000259" key="9">
    <source>
        <dbReference type="Pfam" id="PF00361"/>
    </source>
</evidence>
<evidence type="ECO:0000256" key="6">
    <source>
        <dbReference type="ARBA" id="ARBA00023136"/>
    </source>
</evidence>
<keyword evidence="6 8" id="KW-0472">Membrane</keyword>
<keyword evidence="4 7" id="KW-0812">Transmembrane</keyword>
<evidence type="ECO:0000256" key="7">
    <source>
        <dbReference type="RuleBase" id="RU000320"/>
    </source>
</evidence>
<feature type="transmembrane region" description="Helical" evidence="8">
    <location>
        <begin position="480"/>
        <end position="499"/>
    </location>
</feature>
<feature type="transmembrane region" description="Helical" evidence="8">
    <location>
        <begin position="98"/>
        <end position="117"/>
    </location>
</feature>
<sequence length="529" mass="54992">MATANGPEVDLALAMITVPTPLSDWLVILPVVIPLAAGSLALALRRRIGVQPSIAITALALLLLVDVALLLKVLAEGPVVMVMGRWLPPFGIAFEADAMGVIFATAAAFVALFGAIYARAEFNTTERRYGIYPFLLLLMGGVSGAFLTGDLFNLYVWFEVLLISSFGMIVMGSEKAQIDGAVKYALLNLVATTLFLIATGLLYGTLGTLNMADIARITPTLPADTPLIGIAALFFLAFGMKAAAFPVNTWLPASYHTPRVVVSALFSGLLTKVGVYALLRTLVLLLPVQAAAWSGIAAWVAALTILVGALGALAQSDLRRMLGYLIISGIGAMLAALAVPSEKAVTGALFYAVHSIIVMTALYLAAGVMARCSGGSFDLRRLGGLYGASPLLAGVFLVLALGVAGLPPFSGFWPKLMLVEATLEAGAGWLAASILVGGFLTTLAVGRVWLFAFLRGGPETVADGTSAFTATPLGTLEIRLSLWVPLLVLTLAIILLGLFPAPLHVLATIAASGLIDPAEYIGAVFGGAP</sequence>
<dbReference type="GO" id="GO:0005886">
    <property type="term" value="C:plasma membrane"/>
    <property type="evidence" value="ECO:0007669"/>
    <property type="project" value="UniProtKB-SubCell"/>
</dbReference>
<dbReference type="OrthoDB" id="9768329at2"/>
<dbReference type="AlphaFoldDB" id="A0A1E3GXR4"/>
<evidence type="ECO:0000256" key="5">
    <source>
        <dbReference type="ARBA" id="ARBA00022989"/>
    </source>
</evidence>
<feature type="domain" description="NADH:quinone oxidoreductase/Mrp antiporter transmembrane" evidence="9">
    <location>
        <begin position="149"/>
        <end position="441"/>
    </location>
</feature>